<dbReference type="Pfam" id="PF02557">
    <property type="entry name" value="VanY"/>
    <property type="match status" value="1"/>
</dbReference>
<comment type="caution">
    <text evidence="3">The sequence shown here is derived from an EMBL/GenBank/DDBJ whole genome shotgun (WGS) entry which is preliminary data.</text>
</comment>
<dbReference type="RefSeq" id="WP_189604061.1">
    <property type="nucleotide sequence ID" value="NZ_BMXB01000003.1"/>
</dbReference>
<dbReference type="Gene3D" id="3.30.1380.10">
    <property type="match status" value="1"/>
</dbReference>
<reference evidence="3" key="1">
    <citation type="journal article" date="2014" name="Int. J. Syst. Evol. Microbiol.">
        <title>Complete genome sequence of Corynebacterium casei LMG S-19264T (=DSM 44701T), isolated from a smear-ripened cheese.</title>
        <authorList>
            <consortium name="US DOE Joint Genome Institute (JGI-PGF)"/>
            <person name="Walter F."/>
            <person name="Albersmeier A."/>
            <person name="Kalinowski J."/>
            <person name="Ruckert C."/>
        </authorList>
    </citation>
    <scope>NUCLEOTIDE SEQUENCE</scope>
    <source>
        <strain evidence="3">KCTC 12719</strain>
    </source>
</reference>
<dbReference type="Proteomes" id="UP000610456">
    <property type="component" value="Unassembled WGS sequence"/>
</dbReference>
<keyword evidence="4" id="KW-1185">Reference proteome</keyword>
<proteinExistence type="predicted"/>
<feature type="domain" description="D-alanyl-D-alanine carboxypeptidase-like core" evidence="2">
    <location>
        <begin position="167"/>
        <end position="285"/>
    </location>
</feature>
<dbReference type="AlphaFoldDB" id="A0A918VVS9"/>
<feature type="compositionally biased region" description="Basic and acidic residues" evidence="1">
    <location>
        <begin position="63"/>
        <end position="76"/>
    </location>
</feature>
<sequence>MREYEDTLSIPEDLRRFSPFVETWEEGLPATTPNAAEAAVQEHREAGDHLEQVLEGHLHRHEIFNSESRPVTDHPEGSSSTGSSEFEKESFEALHSPSHEGEVELLEEFDNELDFILARELLGEEAFEEEAPASNIYGEKGGGRLALKKDPPPSEIVYIDSFRKIPVHRSTKAAWEAMVSAARAAGHKHPLLLPTSGYRSTAQQTELWKKALRKRGSETKARKWVTKPGGSALHSGRALDLFLGTKNNKESVALQRRTAVYKWLQSHASSFGFYPYSAEPWHWEHNPLPGFRIPEKTTSNEPPAEDASAIPKAVRLNRKYAKETGWINCYSQNKRAPA</sequence>
<evidence type="ECO:0000256" key="1">
    <source>
        <dbReference type="SAM" id="MobiDB-lite"/>
    </source>
</evidence>
<evidence type="ECO:0000313" key="3">
    <source>
        <dbReference type="EMBL" id="GHA34136.1"/>
    </source>
</evidence>
<dbReference type="InterPro" id="IPR052179">
    <property type="entry name" value="DD-CPase-like"/>
</dbReference>
<protein>
    <recommendedName>
        <fullName evidence="2">D-alanyl-D-alanine carboxypeptidase-like core domain-containing protein</fullName>
    </recommendedName>
</protein>
<organism evidence="3 4">
    <name type="scientific">Salinimicrobium marinum</name>
    <dbReference type="NCBI Taxonomy" id="680283"/>
    <lineage>
        <taxon>Bacteria</taxon>
        <taxon>Pseudomonadati</taxon>
        <taxon>Bacteroidota</taxon>
        <taxon>Flavobacteriia</taxon>
        <taxon>Flavobacteriales</taxon>
        <taxon>Flavobacteriaceae</taxon>
        <taxon>Salinimicrobium</taxon>
    </lineage>
</organism>
<reference evidence="3" key="2">
    <citation type="submission" date="2020-09" db="EMBL/GenBank/DDBJ databases">
        <authorList>
            <person name="Sun Q."/>
            <person name="Kim S."/>
        </authorList>
    </citation>
    <scope>NUCLEOTIDE SEQUENCE</scope>
    <source>
        <strain evidence="3">KCTC 12719</strain>
    </source>
</reference>
<evidence type="ECO:0000313" key="4">
    <source>
        <dbReference type="Proteomes" id="UP000610456"/>
    </source>
</evidence>
<name>A0A918VVS9_9FLAO</name>
<feature type="compositionally biased region" description="Basic and acidic residues" evidence="1">
    <location>
        <begin position="85"/>
        <end position="98"/>
    </location>
</feature>
<evidence type="ECO:0000259" key="2">
    <source>
        <dbReference type="Pfam" id="PF02557"/>
    </source>
</evidence>
<dbReference type="SUPFAM" id="SSF55166">
    <property type="entry name" value="Hedgehog/DD-peptidase"/>
    <property type="match status" value="1"/>
</dbReference>
<dbReference type="InterPro" id="IPR003709">
    <property type="entry name" value="VanY-like_core_dom"/>
</dbReference>
<dbReference type="InterPro" id="IPR009045">
    <property type="entry name" value="Zn_M74/Hedgehog-like"/>
</dbReference>
<dbReference type="GO" id="GO:0006508">
    <property type="term" value="P:proteolysis"/>
    <property type="evidence" value="ECO:0007669"/>
    <property type="project" value="InterPro"/>
</dbReference>
<dbReference type="PANTHER" id="PTHR34385:SF1">
    <property type="entry name" value="PEPTIDOGLYCAN L-ALANYL-D-GLUTAMATE ENDOPEPTIDASE CWLK"/>
    <property type="match status" value="1"/>
</dbReference>
<accession>A0A918VVS9</accession>
<dbReference type="GO" id="GO:0008233">
    <property type="term" value="F:peptidase activity"/>
    <property type="evidence" value="ECO:0007669"/>
    <property type="project" value="InterPro"/>
</dbReference>
<feature type="region of interest" description="Disordered" evidence="1">
    <location>
        <begin position="63"/>
        <end position="98"/>
    </location>
</feature>
<dbReference type="EMBL" id="BMXB01000003">
    <property type="protein sequence ID" value="GHA34136.1"/>
    <property type="molecule type" value="Genomic_DNA"/>
</dbReference>
<dbReference type="PANTHER" id="PTHR34385">
    <property type="entry name" value="D-ALANYL-D-ALANINE CARBOXYPEPTIDASE"/>
    <property type="match status" value="1"/>
</dbReference>
<gene>
    <name evidence="3" type="ORF">GCM10007103_14670</name>
</gene>